<reference evidence="2 3" key="1">
    <citation type="journal article" date="2024" name="G3 (Bethesda)">
        <title>Genome assembly of Hibiscus sabdariffa L. provides insights into metabolisms of medicinal natural products.</title>
        <authorList>
            <person name="Kim T."/>
        </authorList>
    </citation>
    <scope>NUCLEOTIDE SEQUENCE [LARGE SCALE GENOMIC DNA]</scope>
    <source>
        <strain evidence="2">TK-2024</strain>
        <tissue evidence="2">Old leaves</tissue>
    </source>
</reference>
<protein>
    <submittedName>
        <fullName evidence="2">Uncharacterized protein</fullName>
    </submittedName>
</protein>
<keyword evidence="3" id="KW-1185">Reference proteome</keyword>
<feature type="compositionally biased region" description="Basic residues" evidence="1">
    <location>
        <begin position="47"/>
        <end position="56"/>
    </location>
</feature>
<gene>
    <name evidence="2" type="ORF">V6N11_052786</name>
</gene>
<dbReference type="Proteomes" id="UP001396334">
    <property type="component" value="Unassembled WGS sequence"/>
</dbReference>
<organism evidence="2 3">
    <name type="scientific">Hibiscus sabdariffa</name>
    <name type="common">roselle</name>
    <dbReference type="NCBI Taxonomy" id="183260"/>
    <lineage>
        <taxon>Eukaryota</taxon>
        <taxon>Viridiplantae</taxon>
        <taxon>Streptophyta</taxon>
        <taxon>Embryophyta</taxon>
        <taxon>Tracheophyta</taxon>
        <taxon>Spermatophyta</taxon>
        <taxon>Magnoliopsida</taxon>
        <taxon>eudicotyledons</taxon>
        <taxon>Gunneridae</taxon>
        <taxon>Pentapetalae</taxon>
        <taxon>rosids</taxon>
        <taxon>malvids</taxon>
        <taxon>Malvales</taxon>
        <taxon>Malvaceae</taxon>
        <taxon>Malvoideae</taxon>
        <taxon>Hibiscus</taxon>
    </lineage>
</organism>
<evidence type="ECO:0000256" key="1">
    <source>
        <dbReference type="SAM" id="MobiDB-lite"/>
    </source>
</evidence>
<proteinExistence type="predicted"/>
<accession>A0ABR2UB32</accession>
<comment type="caution">
    <text evidence="2">The sequence shown here is derived from an EMBL/GenBank/DDBJ whole genome shotgun (WGS) entry which is preliminary data.</text>
</comment>
<evidence type="ECO:0000313" key="3">
    <source>
        <dbReference type="Proteomes" id="UP001396334"/>
    </source>
</evidence>
<name>A0ABR2UB32_9ROSI</name>
<sequence>MELEFGKEKLWSEKEERMENWERELFWGRKEGERRMRLEKELDERRRSSKRNRWSGRRAAGLPPQVLQNLQHPGGLGDNGKPDSSSPSELI</sequence>
<feature type="region of interest" description="Disordered" evidence="1">
    <location>
        <begin position="38"/>
        <end position="91"/>
    </location>
</feature>
<dbReference type="EMBL" id="JBBPBN010000001">
    <property type="protein sequence ID" value="KAK9046916.1"/>
    <property type="molecule type" value="Genomic_DNA"/>
</dbReference>
<evidence type="ECO:0000313" key="2">
    <source>
        <dbReference type="EMBL" id="KAK9046916.1"/>
    </source>
</evidence>
<feature type="compositionally biased region" description="Polar residues" evidence="1">
    <location>
        <begin position="82"/>
        <end position="91"/>
    </location>
</feature>